<feature type="transmembrane region" description="Helical" evidence="7">
    <location>
        <begin position="100"/>
        <end position="120"/>
    </location>
</feature>
<reference evidence="10 11" key="1">
    <citation type="submission" date="2021-03" db="EMBL/GenBank/DDBJ databases">
        <title>Genomic Encyclopedia of Type Strains, Phase IV (KMG-IV): sequencing the most valuable type-strain genomes for metagenomic binning, comparative biology and taxonomic classification.</title>
        <authorList>
            <person name="Goeker M."/>
        </authorList>
    </citation>
    <scope>NUCLEOTIDE SEQUENCE [LARGE SCALE GENOMIC DNA]</scope>
    <source>
        <strain evidence="10 11">DSM 25790</strain>
    </source>
</reference>
<keyword evidence="4 7" id="KW-0812">Transmembrane</keyword>
<dbReference type="EMBL" id="JAGIKX010000029">
    <property type="protein sequence ID" value="MBP2258550.1"/>
    <property type="molecule type" value="Genomic_DNA"/>
</dbReference>
<dbReference type="InterPro" id="IPR010627">
    <property type="entry name" value="Prepilin_pept_A24_N"/>
</dbReference>
<dbReference type="Pfam" id="PF01478">
    <property type="entry name" value="Peptidase_A24"/>
    <property type="match status" value="1"/>
</dbReference>
<feature type="transmembrane region" description="Helical" evidence="7">
    <location>
        <begin position="193"/>
        <end position="216"/>
    </location>
</feature>
<dbReference type="GO" id="GO:0032259">
    <property type="term" value="P:methylation"/>
    <property type="evidence" value="ECO:0007669"/>
    <property type="project" value="UniProtKB-KW"/>
</dbReference>
<keyword evidence="10" id="KW-0489">Methyltransferase</keyword>
<evidence type="ECO:0000256" key="3">
    <source>
        <dbReference type="ARBA" id="ARBA00022475"/>
    </source>
</evidence>
<evidence type="ECO:0000313" key="11">
    <source>
        <dbReference type="Proteomes" id="UP001519294"/>
    </source>
</evidence>
<evidence type="ECO:0000313" key="10">
    <source>
        <dbReference type="EMBL" id="MBP2258550.1"/>
    </source>
</evidence>
<feature type="transmembrane region" description="Helical" evidence="7">
    <location>
        <begin position="6"/>
        <end position="25"/>
    </location>
</feature>
<feature type="domain" description="Prepilin peptidase A24 N-terminal" evidence="9">
    <location>
        <begin position="11"/>
        <end position="94"/>
    </location>
</feature>
<keyword evidence="5 7" id="KW-1133">Transmembrane helix</keyword>
<dbReference type="InterPro" id="IPR000045">
    <property type="entry name" value="Prepilin_IV_endopep_pep"/>
</dbReference>
<keyword evidence="11" id="KW-1185">Reference proteome</keyword>
<feature type="transmembrane region" description="Helical" evidence="7">
    <location>
        <begin position="151"/>
        <end position="172"/>
    </location>
</feature>
<accession>A0ABS4SAL9</accession>
<keyword evidence="6 7" id="KW-0472">Membrane</keyword>
<comment type="caution">
    <text evidence="10">The sequence shown here is derived from an EMBL/GenBank/DDBJ whole genome shotgun (WGS) entry which is preliminary data.</text>
</comment>
<comment type="similarity">
    <text evidence="2">Belongs to the peptidase A24 family.</text>
</comment>
<dbReference type="Pfam" id="PF06750">
    <property type="entry name" value="A24_N_bact"/>
    <property type="match status" value="1"/>
</dbReference>
<dbReference type="InterPro" id="IPR050882">
    <property type="entry name" value="Prepilin_peptidase/N-MTase"/>
</dbReference>
<sequence length="261" mass="29328">MEVLVAIFFFIFGLVFGSFFNVVGLRLPVNKNFSTDFSICPNCKHRLSWIDLIPVLSFIIQRSKCRYCKSKVSYIYPMGETVTGILFTVSYLKFGFTLELITALLIVSMLMIILISDLTFMVIPNKVLLFFLPLFTIAHILQPLHSWWASIVGALIPFGMIAIIIIVSRGGMGAGDMKLFGVLGFILGLEKTLLTFFLSCLIGAIVSTLLLFLNILKRKQPFPFGPYIIIGTLISYFYGNEIITWYVNLLFPIDTQASLTA</sequence>
<proteinExistence type="inferred from homology"/>
<feature type="transmembrane region" description="Helical" evidence="7">
    <location>
        <begin position="222"/>
        <end position="239"/>
    </location>
</feature>
<protein>
    <submittedName>
        <fullName evidence="10">Leader peptidase (Prepilin peptidase)/N-methyltransferase</fullName>
        <ecNumber evidence="10">2.1.1.-</ecNumber>
        <ecNumber evidence="10">3.4.23.43</ecNumber>
    </submittedName>
</protein>
<evidence type="ECO:0000256" key="1">
    <source>
        <dbReference type="ARBA" id="ARBA00004651"/>
    </source>
</evidence>
<dbReference type="RefSeq" id="WP_029267345.1">
    <property type="nucleotide sequence ID" value="NZ_JAGIKX010000029.1"/>
</dbReference>
<name>A0ABS4SAL9_9BACI</name>
<keyword evidence="10" id="KW-0378">Hydrolase</keyword>
<evidence type="ECO:0000259" key="9">
    <source>
        <dbReference type="Pfam" id="PF06750"/>
    </source>
</evidence>
<dbReference type="PANTHER" id="PTHR30487">
    <property type="entry name" value="TYPE 4 PREPILIN-LIKE PROTEINS LEADER PEPTIDE-PROCESSING ENZYME"/>
    <property type="match status" value="1"/>
</dbReference>
<evidence type="ECO:0000259" key="8">
    <source>
        <dbReference type="Pfam" id="PF01478"/>
    </source>
</evidence>
<organism evidence="10 11">
    <name type="scientific">Virgibacillus alimentarius</name>
    <dbReference type="NCBI Taxonomy" id="698769"/>
    <lineage>
        <taxon>Bacteria</taxon>
        <taxon>Bacillati</taxon>
        <taxon>Bacillota</taxon>
        <taxon>Bacilli</taxon>
        <taxon>Bacillales</taxon>
        <taxon>Bacillaceae</taxon>
        <taxon>Virgibacillus</taxon>
    </lineage>
</organism>
<evidence type="ECO:0000256" key="2">
    <source>
        <dbReference type="ARBA" id="ARBA00005801"/>
    </source>
</evidence>
<dbReference type="GO" id="GO:0008168">
    <property type="term" value="F:methyltransferase activity"/>
    <property type="evidence" value="ECO:0007669"/>
    <property type="project" value="UniProtKB-KW"/>
</dbReference>
<gene>
    <name evidence="10" type="ORF">J2Z81_002533</name>
</gene>
<keyword evidence="10" id="KW-0808">Transferase</keyword>
<feature type="domain" description="Prepilin type IV endopeptidase peptidase" evidence="8">
    <location>
        <begin position="104"/>
        <end position="207"/>
    </location>
</feature>
<evidence type="ECO:0000256" key="5">
    <source>
        <dbReference type="ARBA" id="ARBA00022989"/>
    </source>
</evidence>
<keyword evidence="3" id="KW-1003">Cell membrane</keyword>
<dbReference type="Proteomes" id="UP001519294">
    <property type="component" value="Unassembled WGS sequence"/>
</dbReference>
<dbReference type="EC" id="2.1.1.-" evidence="10"/>
<dbReference type="EC" id="3.4.23.43" evidence="10"/>
<dbReference type="PANTHER" id="PTHR30487:SF0">
    <property type="entry name" value="PREPILIN LEADER PEPTIDASE_N-METHYLTRANSFERASE-RELATED"/>
    <property type="match status" value="1"/>
</dbReference>
<dbReference type="GO" id="GO:0004190">
    <property type="term" value="F:aspartic-type endopeptidase activity"/>
    <property type="evidence" value="ECO:0007669"/>
    <property type="project" value="UniProtKB-EC"/>
</dbReference>
<comment type="subcellular location">
    <subcellularLocation>
        <location evidence="1">Cell membrane</location>
        <topology evidence="1">Multi-pass membrane protein</topology>
    </subcellularLocation>
</comment>
<feature type="transmembrane region" description="Helical" evidence="7">
    <location>
        <begin position="74"/>
        <end position="94"/>
    </location>
</feature>
<dbReference type="Gene3D" id="1.20.120.1220">
    <property type="match status" value="1"/>
</dbReference>
<evidence type="ECO:0000256" key="6">
    <source>
        <dbReference type="ARBA" id="ARBA00023136"/>
    </source>
</evidence>
<evidence type="ECO:0000256" key="4">
    <source>
        <dbReference type="ARBA" id="ARBA00022692"/>
    </source>
</evidence>
<evidence type="ECO:0000256" key="7">
    <source>
        <dbReference type="SAM" id="Phobius"/>
    </source>
</evidence>